<organism evidence="3 4">
    <name type="scientific">Gossypium armourianum</name>
    <dbReference type="NCBI Taxonomy" id="34283"/>
    <lineage>
        <taxon>Eukaryota</taxon>
        <taxon>Viridiplantae</taxon>
        <taxon>Streptophyta</taxon>
        <taxon>Embryophyta</taxon>
        <taxon>Tracheophyta</taxon>
        <taxon>Spermatophyta</taxon>
        <taxon>Magnoliopsida</taxon>
        <taxon>eudicotyledons</taxon>
        <taxon>Gunneridae</taxon>
        <taxon>Pentapetalae</taxon>
        <taxon>rosids</taxon>
        <taxon>malvids</taxon>
        <taxon>Malvales</taxon>
        <taxon>Malvaceae</taxon>
        <taxon>Malvoideae</taxon>
        <taxon>Gossypium</taxon>
    </lineage>
</organism>
<evidence type="ECO:0000313" key="4">
    <source>
        <dbReference type="Proteomes" id="UP000593575"/>
    </source>
</evidence>
<keyword evidence="2" id="KW-1133">Transmembrane helix</keyword>
<dbReference type="PANTHER" id="PTHR12174:SF90">
    <property type="entry name" value="SIGNAL PEPTIDE PEPTIDASE-LIKE 3"/>
    <property type="match status" value="1"/>
</dbReference>
<dbReference type="GO" id="GO:0098553">
    <property type="term" value="C:lumenal side of endoplasmic reticulum membrane"/>
    <property type="evidence" value="ECO:0007669"/>
    <property type="project" value="TreeGrafter"/>
</dbReference>
<dbReference type="GO" id="GO:0033619">
    <property type="term" value="P:membrane protein proteolysis"/>
    <property type="evidence" value="ECO:0007669"/>
    <property type="project" value="TreeGrafter"/>
</dbReference>
<feature type="non-terminal residue" evidence="3">
    <location>
        <position position="1"/>
    </location>
</feature>
<keyword evidence="1" id="KW-0645">Protease</keyword>
<keyword evidence="1" id="KW-0378">Hydrolase</keyword>
<feature type="transmembrane region" description="Helical" evidence="2">
    <location>
        <begin position="87"/>
        <end position="105"/>
    </location>
</feature>
<accession>A0A7J9K3R4</accession>
<protein>
    <submittedName>
        <fullName evidence="3">Uncharacterized protein</fullName>
    </submittedName>
</protein>
<reference evidence="3 4" key="1">
    <citation type="journal article" date="2019" name="Genome Biol. Evol.">
        <title>Insights into the evolution of the New World diploid cottons (Gossypium, subgenus Houzingenia) based on genome sequencing.</title>
        <authorList>
            <person name="Grover C.E."/>
            <person name="Arick M.A. 2nd"/>
            <person name="Thrash A."/>
            <person name="Conover J.L."/>
            <person name="Sanders W.S."/>
            <person name="Peterson D.G."/>
            <person name="Frelichowski J.E."/>
            <person name="Scheffler J.A."/>
            <person name="Scheffler B.E."/>
            <person name="Wendel J.F."/>
        </authorList>
    </citation>
    <scope>NUCLEOTIDE SEQUENCE [LARGE SCALE GENOMIC DNA]</scope>
    <source>
        <strain evidence="3">6</strain>
        <tissue evidence="3">Leaf</tissue>
    </source>
</reference>
<keyword evidence="2" id="KW-0472">Membrane</keyword>
<proteinExistence type="predicted"/>
<dbReference type="EMBL" id="JABFAE010000011">
    <property type="protein sequence ID" value="MBA0840929.1"/>
    <property type="molecule type" value="Genomic_DNA"/>
</dbReference>
<dbReference type="Pfam" id="PF04258">
    <property type="entry name" value="Peptidase_A22B"/>
    <property type="match status" value="1"/>
</dbReference>
<dbReference type="GO" id="GO:0005765">
    <property type="term" value="C:lysosomal membrane"/>
    <property type="evidence" value="ECO:0007669"/>
    <property type="project" value="TreeGrafter"/>
</dbReference>
<dbReference type="Proteomes" id="UP000593575">
    <property type="component" value="Unassembled WGS sequence"/>
</dbReference>
<dbReference type="GO" id="GO:0030660">
    <property type="term" value="C:Golgi-associated vesicle membrane"/>
    <property type="evidence" value="ECO:0007669"/>
    <property type="project" value="TreeGrafter"/>
</dbReference>
<comment type="caution">
    <text evidence="3">The sequence shown here is derived from an EMBL/GenBank/DDBJ whole genome shotgun (WGS) entry which is preliminary data.</text>
</comment>
<gene>
    <name evidence="3" type="ORF">Goarm_003466</name>
</gene>
<keyword evidence="2" id="KW-0812">Transmembrane</keyword>
<dbReference type="InterPro" id="IPR007369">
    <property type="entry name" value="Peptidase_A22B_SPP"/>
</dbReference>
<evidence type="ECO:0000256" key="1">
    <source>
        <dbReference type="ARBA" id="ARBA00022670"/>
    </source>
</evidence>
<dbReference type="GO" id="GO:0098554">
    <property type="term" value="C:cytoplasmic side of endoplasmic reticulum membrane"/>
    <property type="evidence" value="ECO:0007669"/>
    <property type="project" value="TreeGrafter"/>
</dbReference>
<dbReference type="PANTHER" id="PTHR12174">
    <property type="entry name" value="SIGNAL PEPTIDE PEPTIDASE"/>
    <property type="match status" value="1"/>
</dbReference>
<dbReference type="GO" id="GO:0042500">
    <property type="term" value="F:aspartic endopeptidase activity, intramembrane cleaving"/>
    <property type="evidence" value="ECO:0007669"/>
    <property type="project" value="InterPro"/>
</dbReference>
<evidence type="ECO:0000313" key="3">
    <source>
        <dbReference type="EMBL" id="MBA0840929.1"/>
    </source>
</evidence>
<dbReference type="AlphaFoldDB" id="A0A7J9K3R4"/>
<evidence type="ECO:0000256" key="2">
    <source>
        <dbReference type="SAM" id="Phobius"/>
    </source>
</evidence>
<sequence length="129" mass="14422">VAQCHGPKRSHESHIDALGLVLRYVCSCYFQPVRCLLWTKLQNREAQWIELDNTLQVGEDCDTQHVIFCLFFTYLGLYLMNGNGQPALLYLVPCTLGVTVVLAAIRGDLKALWGYSSKSSAMINPTAEV</sequence>
<keyword evidence="4" id="KW-1185">Reference proteome</keyword>
<name>A0A7J9K3R4_9ROSI</name>